<evidence type="ECO:0000256" key="2">
    <source>
        <dbReference type="PROSITE-ProRule" id="PRU00335"/>
    </source>
</evidence>
<organism evidence="5 6">
    <name type="scientific">Rhodococcus jostii (strain RHA1)</name>
    <dbReference type="NCBI Taxonomy" id="101510"/>
    <lineage>
        <taxon>Bacteria</taxon>
        <taxon>Bacillati</taxon>
        <taxon>Actinomycetota</taxon>
        <taxon>Actinomycetes</taxon>
        <taxon>Mycobacteriales</taxon>
        <taxon>Nocardiaceae</taxon>
        <taxon>Rhodococcus</taxon>
    </lineage>
</organism>
<dbReference type="Gene3D" id="1.10.357.10">
    <property type="entry name" value="Tetracycline Repressor, domain 2"/>
    <property type="match status" value="1"/>
</dbReference>
<dbReference type="AlphaFoldDB" id="Q0SD01"/>
<dbReference type="PROSITE" id="PS50977">
    <property type="entry name" value="HTH_TETR_2"/>
    <property type="match status" value="1"/>
</dbReference>
<reference evidence="6" key="1">
    <citation type="journal article" date="2006" name="Proc. Natl. Acad. Sci. U.S.A.">
        <title>The complete genome of Rhodococcus sp. RHA1 provides insights into a catabolic powerhouse.</title>
        <authorList>
            <person name="McLeod M.P."/>
            <person name="Warren R.L."/>
            <person name="Hsiao W.W.L."/>
            <person name="Araki N."/>
            <person name="Myhre M."/>
            <person name="Fernandes C."/>
            <person name="Miyazawa D."/>
            <person name="Wong W."/>
            <person name="Lillquist A.L."/>
            <person name="Wang D."/>
            <person name="Dosanjh M."/>
            <person name="Hara H."/>
            <person name="Petrescu A."/>
            <person name="Morin R.D."/>
            <person name="Yang G."/>
            <person name="Stott J.M."/>
            <person name="Schein J.E."/>
            <person name="Shin H."/>
            <person name="Smailus D."/>
            <person name="Siddiqui A.S."/>
            <person name="Marra M.A."/>
            <person name="Jones S.J.M."/>
            <person name="Holt R."/>
            <person name="Brinkman F.S.L."/>
            <person name="Miyauchi K."/>
            <person name="Fukuda M."/>
            <person name="Davies J.E."/>
            <person name="Mohn W.W."/>
            <person name="Eltis L.D."/>
        </authorList>
    </citation>
    <scope>NUCLEOTIDE SEQUENCE [LARGE SCALE GENOMIC DNA]</scope>
    <source>
        <strain evidence="6">RHA1</strain>
    </source>
</reference>
<dbReference type="PANTHER" id="PTHR30055:SF226">
    <property type="entry name" value="HTH-TYPE TRANSCRIPTIONAL REGULATOR PKSA"/>
    <property type="match status" value="1"/>
</dbReference>
<dbReference type="KEGG" id="rha:RHA1_ro02780"/>
<dbReference type="PRINTS" id="PR00455">
    <property type="entry name" value="HTHTETR"/>
</dbReference>
<dbReference type="InterPro" id="IPR023772">
    <property type="entry name" value="DNA-bd_HTH_TetR-type_CS"/>
</dbReference>
<feature type="domain" description="HTH tetR-type" evidence="4">
    <location>
        <begin position="31"/>
        <end position="91"/>
    </location>
</feature>
<evidence type="ECO:0000259" key="4">
    <source>
        <dbReference type="PROSITE" id="PS50977"/>
    </source>
</evidence>
<keyword evidence="1 2" id="KW-0238">DNA-binding</keyword>
<dbReference type="InterPro" id="IPR001647">
    <property type="entry name" value="HTH_TetR"/>
</dbReference>
<protein>
    <submittedName>
        <fullName evidence="5">Possible transcriptional regulator, TetR family protein</fullName>
    </submittedName>
</protein>
<dbReference type="EMBL" id="CP000431">
    <property type="protein sequence ID" value="ABG94585.1"/>
    <property type="molecule type" value="Genomic_DNA"/>
</dbReference>
<evidence type="ECO:0000256" key="3">
    <source>
        <dbReference type="SAM" id="MobiDB-lite"/>
    </source>
</evidence>
<dbReference type="SUPFAM" id="SSF46689">
    <property type="entry name" value="Homeodomain-like"/>
    <property type="match status" value="1"/>
</dbReference>
<dbReference type="InterPro" id="IPR009057">
    <property type="entry name" value="Homeodomain-like_sf"/>
</dbReference>
<feature type="compositionally biased region" description="Low complexity" evidence="3">
    <location>
        <begin position="1"/>
        <end position="16"/>
    </location>
</feature>
<proteinExistence type="predicted"/>
<dbReference type="GO" id="GO:0003700">
    <property type="term" value="F:DNA-binding transcription factor activity"/>
    <property type="evidence" value="ECO:0007669"/>
    <property type="project" value="TreeGrafter"/>
</dbReference>
<gene>
    <name evidence="5" type="ordered locus">RHA1_ro02780</name>
</gene>
<sequence>MTLTSISTHTVTVTTSEAQERARSARKDNDGPRRRELLRAASACFAELGYDRTTVEVITTQAEVSRATFYAYFSSKEEVFHAVAADVCEEFLESQHVEGPASEDLREVLHTTTKAFVEAVYTNGRVLELIRHRARLDPEVGRSWTTVQTRLIRRYTRFIERINATCDVTPCAPPARIAQTLADAQLAGAARLVDATAREQRRYTADLTAISERLIGFA</sequence>
<dbReference type="HOGENOM" id="CLU_069356_12_6_11"/>
<dbReference type="PANTHER" id="PTHR30055">
    <property type="entry name" value="HTH-TYPE TRANSCRIPTIONAL REGULATOR RUTR"/>
    <property type="match status" value="1"/>
</dbReference>
<evidence type="ECO:0000313" key="6">
    <source>
        <dbReference type="Proteomes" id="UP000008710"/>
    </source>
</evidence>
<evidence type="ECO:0000256" key="1">
    <source>
        <dbReference type="ARBA" id="ARBA00023125"/>
    </source>
</evidence>
<feature type="region of interest" description="Disordered" evidence="3">
    <location>
        <begin position="1"/>
        <end position="33"/>
    </location>
</feature>
<dbReference type="Gene3D" id="1.10.10.60">
    <property type="entry name" value="Homeodomain-like"/>
    <property type="match status" value="1"/>
</dbReference>
<evidence type="ECO:0000313" key="5">
    <source>
        <dbReference type="EMBL" id="ABG94585.1"/>
    </source>
</evidence>
<name>Q0SD01_RHOJR</name>
<dbReference type="Proteomes" id="UP000008710">
    <property type="component" value="Chromosome"/>
</dbReference>
<dbReference type="eggNOG" id="COG1309">
    <property type="taxonomic scope" value="Bacteria"/>
</dbReference>
<dbReference type="InterPro" id="IPR050109">
    <property type="entry name" value="HTH-type_TetR-like_transc_reg"/>
</dbReference>
<accession>Q0SD01</accession>
<dbReference type="Pfam" id="PF00440">
    <property type="entry name" value="TetR_N"/>
    <property type="match status" value="1"/>
</dbReference>
<dbReference type="PROSITE" id="PS01081">
    <property type="entry name" value="HTH_TETR_1"/>
    <property type="match status" value="1"/>
</dbReference>
<feature type="DNA-binding region" description="H-T-H motif" evidence="2">
    <location>
        <begin position="54"/>
        <end position="73"/>
    </location>
</feature>
<feature type="compositionally biased region" description="Basic and acidic residues" evidence="3">
    <location>
        <begin position="18"/>
        <end position="33"/>
    </location>
</feature>
<dbReference type="GO" id="GO:0000976">
    <property type="term" value="F:transcription cis-regulatory region binding"/>
    <property type="evidence" value="ECO:0007669"/>
    <property type="project" value="TreeGrafter"/>
</dbReference>